<evidence type="ECO:0000256" key="3">
    <source>
        <dbReference type="PROSITE-ProRule" id="PRU00023"/>
    </source>
</evidence>
<dbReference type="Gene3D" id="1.25.40.20">
    <property type="entry name" value="Ankyrin repeat-containing domain"/>
    <property type="match status" value="4"/>
</dbReference>
<dbReference type="PANTHER" id="PTHR24123:SF33">
    <property type="entry name" value="PROTEIN HOS4"/>
    <property type="match status" value="1"/>
</dbReference>
<keyword evidence="5" id="KW-1185">Reference proteome</keyword>
<feature type="repeat" description="ANK" evidence="3">
    <location>
        <begin position="628"/>
        <end position="662"/>
    </location>
</feature>
<protein>
    <recommendedName>
        <fullName evidence="6">ANK_REP_REGION domain-containing protein</fullName>
    </recommendedName>
</protein>
<dbReference type="SUPFAM" id="SSF48403">
    <property type="entry name" value="Ankyrin repeat"/>
    <property type="match status" value="4"/>
</dbReference>
<proteinExistence type="predicted"/>
<dbReference type="PROSITE" id="PS50297">
    <property type="entry name" value="ANK_REP_REGION"/>
    <property type="match status" value="2"/>
</dbReference>
<feature type="repeat" description="ANK" evidence="3">
    <location>
        <begin position="78"/>
        <end position="110"/>
    </location>
</feature>
<dbReference type="PANTHER" id="PTHR24123">
    <property type="entry name" value="ANKYRIN REPEAT-CONTAINING"/>
    <property type="match status" value="1"/>
</dbReference>
<evidence type="ECO:0008006" key="6">
    <source>
        <dbReference type="Google" id="ProtNLM"/>
    </source>
</evidence>
<dbReference type="Pfam" id="PF12796">
    <property type="entry name" value="Ank_2"/>
    <property type="match status" value="4"/>
</dbReference>
<organism evidence="4 5">
    <name type="scientific">Lymnaea stagnalis</name>
    <name type="common">Great pond snail</name>
    <name type="synonym">Helix stagnalis</name>
    <dbReference type="NCBI Taxonomy" id="6523"/>
    <lineage>
        <taxon>Eukaryota</taxon>
        <taxon>Metazoa</taxon>
        <taxon>Spiralia</taxon>
        <taxon>Lophotrochozoa</taxon>
        <taxon>Mollusca</taxon>
        <taxon>Gastropoda</taxon>
        <taxon>Heterobranchia</taxon>
        <taxon>Euthyneura</taxon>
        <taxon>Panpulmonata</taxon>
        <taxon>Hygrophila</taxon>
        <taxon>Lymnaeoidea</taxon>
        <taxon>Lymnaeidae</taxon>
        <taxon>Lymnaea</taxon>
    </lineage>
</organism>
<feature type="repeat" description="ANK" evidence="3">
    <location>
        <begin position="529"/>
        <end position="562"/>
    </location>
</feature>
<evidence type="ECO:0000313" key="5">
    <source>
        <dbReference type="Proteomes" id="UP001497497"/>
    </source>
</evidence>
<dbReference type="InterPro" id="IPR051165">
    <property type="entry name" value="Multifunctional_ANK_Repeat"/>
</dbReference>
<gene>
    <name evidence="4" type="ORF">GSLYS_00015746001</name>
</gene>
<evidence type="ECO:0000256" key="2">
    <source>
        <dbReference type="ARBA" id="ARBA00023043"/>
    </source>
</evidence>
<accession>A0AAV2I5Y5</accession>
<reference evidence="4 5" key="1">
    <citation type="submission" date="2024-04" db="EMBL/GenBank/DDBJ databases">
        <authorList>
            <consortium name="Genoscope - CEA"/>
            <person name="William W."/>
        </authorList>
    </citation>
    <scope>NUCLEOTIDE SEQUENCE [LARGE SCALE GENOMIC DNA]</scope>
</reference>
<dbReference type="InterPro" id="IPR036770">
    <property type="entry name" value="Ankyrin_rpt-contain_sf"/>
</dbReference>
<sequence>MSAPGEAPVFNDAYLYKAVTSGTPRDFLDVIRLANYRIDSFSPCAVNCSLIQACHKGQKHFIQYLLQDGSRLEIRDDHGNTPLLICSEKGLVDIVDILLTMGANVNAFNMRGESALMLSIKSSGCRETTRMLLNRKDLNIDQQDFEGCTSLMRALEHLDLEAAVLLINMGACHSVQRTGHYLVNYKGETMQQVADRLGIGKVFQHLTCQKEFGVSPLISAALNRDLESFNFMQRCNVALIQEAAFAEKGVLTRMLSSIFEMQRGVSETEHFLIQKLLEMGINVNDFSKVEGSPIFLAVQIGDYRLVELICTFKPLIPHDVLVSVVKRQSPELIPLLVCHGAEINKRDEDSDALYGGSALNTAFQIGDIGCVNMLLYHGAYFRVDLALSEAVDNQNKRSLRYLVDHCAEEVRNLIANQRPDIFHTAVIIGDMGVLKILTEAGVDVDCIHDTKTPLMNAVDLNTIKYLLKNRADVNRSTGNTALLNAVSETYLKSVSENHKITEEKCFQYIEKIIKTLLDSGADVKSVDHEGKTALLHAARISGAGSILQCLLASGSKVNHVDSDKNSALYIAVAEDRFENATLLIKSGAVVNQRCRSDRTPLHKAVKISEAMVRLLLENNANVEAIEKNGNTPLLKSIGDDDDSEVIVDLLIQAGAKVNHQNKVGESALMKAAGSVFSSDSVKLLLRAHANVNSVTTDMARPKTALSAVLNKWHHSDLSQSLAMDLLDHGATIQHLVPGVIHRLIAVNGVTLVKKLISQGLGPGELHLTNLPVEWPDAMPVSSLAIALVTDNVPMARHFIDTWYLTSGDLSILSGNPQILHYVEDVCEDSCALLKDKVSQPLSLVTLAFVHVSSAIGCGADRGERVKKTQLPFLLQERLLFHNNEEANSMPSEDYSYYENDHLLHVLAKTTDSNEKDFYNFDETFKKFIYKSATGTLFDESDDSSD</sequence>
<keyword evidence="2 3" id="KW-0040">ANK repeat</keyword>
<dbReference type="EMBL" id="CAXITT010000472">
    <property type="protein sequence ID" value="CAL1542140.1"/>
    <property type="molecule type" value="Genomic_DNA"/>
</dbReference>
<dbReference type="PROSITE" id="PS50088">
    <property type="entry name" value="ANK_REPEAT"/>
    <property type="match status" value="3"/>
</dbReference>
<evidence type="ECO:0000313" key="4">
    <source>
        <dbReference type="EMBL" id="CAL1542140.1"/>
    </source>
</evidence>
<dbReference type="Proteomes" id="UP001497497">
    <property type="component" value="Unassembled WGS sequence"/>
</dbReference>
<evidence type="ECO:0000256" key="1">
    <source>
        <dbReference type="ARBA" id="ARBA00022737"/>
    </source>
</evidence>
<dbReference type="AlphaFoldDB" id="A0AAV2I5Y5"/>
<keyword evidence="1" id="KW-0677">Repeat</keyword>
<name>A0AAV2I5Y5_LYMST</name>
<comment type="caution">
    <text evidence="4">The sequence shown here is derived from an EMBL/GenBank/DDBJ whole genome shotgun (WGS) entry which is preliminary data.</text>
</comment>
<dbReference type="SMART" id="SM00248">
    <property type="entry name" value="ANK"/>
    <property type="match status" value="13"/>
</dbReference>
<dbReference type="InterPro" id="IPR002110">
    <property type="entry name" value="Ankyrin_rpt"/>
</dbReference>